<reference evidence="1 2" key="1">
    <citation type="journal article" date="2022" name="DNA Res.">
        <title>Chromosomal-level genome assembly of the orchid tree Bauhinia variegata (Leguminosae; Cercidoideae) supports the allotetraploid origin hypothesis of Bauhinia.</title>
        <authorList>
            <person name="Zhong Y."/>
            <person name="Chen Y."/>
            <person name="Zheng D."/>
            <person name="Pang J."/>
            <person name="Liu Y."/>
            <person name="Luo S."/>
            <person name="Meng S."/>
            <person name="Qian L."/>
            <person name="Wei D."/>
            <person name="Dai S."/>
            <person name="Zhou R."/>
        </authorList>
    </citation>
    <scope>NUCLEOTIDE SEQUENCE [LARGE SCALE GENOMIC DNA]</scope>
    <source>
        <strain evidence="1">BV-YZ2020</strain>
    </source>
</reference>
<dbReference type="EMBL" id="CM039427">
    <property type="protein sequence ID" value="KAI4353709.1"/>
    <property type="molecule type" value="Genomic_DNA"/>
</dbReference>
<keyword evidence="2" id="KW-1185">Reference proteome</keyword>
<protein>
    <submittedName>
        <fullName evidence="1">Uncharacterized protein</fullName>
    </submittedName>
</protein>
<dbReference type="Proteomes" id="UP000828941">
    <property type="component" value="Chromosome 2"/>
</dbReference>
<evidence type="ECO:0000313" key="2">
    <source>
        <dbReference type="Proteomes" id="UP000828941"/>
    </source>
</evidence>
<comment type="caution">
    <text evidence="1">The sequence shown here is derived from an EMBL/GenBank/DDBJ whole genome shotgun (WGS) entry which is preliminary data.</text>
</comment>
<organism evidence="1 2">
    <name type="scientific">Bauhinia variegata</name>
    <name type="common">Purple orchid tree</name>
    <name type="synonym">Phanera variegata</name>
    <dbReference type="NCBI Taxonomy" id="167791"/>
    <lineage>
        <taxon>Eukaryota</taxon>
        <taxon>Viridiplantae</taxon>
        <taxon>Streptophyta</taxon>
        <taxon>Embryophyta</taxon>
        <taxon>Tracheophyta</taxon>
        <taxon>Spermatophyta</taxon>
        <taxon>Magnoliopsida</taxon>
        <taxon>eudicotyledons</taxon>
        <taxon>Gunneridae</taxon>
        <taxon>Pentapetalae</taxon>
        <taxon>rosids</taxon>
        <taxon>fabids</taxon>
        <taxon>Fabales</taxon>
        <taxon>Fabaceae</taxon>
        <taxon>Cercidoideae</taxon>
        <taxon>Cercideae</taxon>
        <taxon>Bauhiniinae</taxon>
        <taxon>Bauhinia</taxon>
    </lineage>
</organism>
<name>A0ACB9Q0B0_BAUVA</name>
<gene>
    <name evidence="1" type="ORF">L6164_002640</name>
</gene>
<sequence length="285" mass="32568">MEACCSSKTSRCYWNKVMFRNKLEEQGKVVRNKARLVAQGYCQQEGIDFDETFSPVARLEAIRIMLAFACYKNFKVFQMDVKSPFLNGFINEEVYVRQPLGFENEKFPSHICKLSKALYGLKQAPRAWYDRLSSFLLKNDFSKGKVDTTLFIKSFNNDILVVQIYVDDIIFDATNELLCKDFGKLMKIDGHAFTLSEKVLGSILGVPLAGKKVFCSNRWDKKSTGVEFGQAMEIIIDTPVDPLWSPKPSLQLANQLTRTMARIVKMAIMPKLGNLFGQNYNEMHC</sequence>
<proteinExistence type="predicted"/>
<evidence type="ECO:0000313" key="1">
    <source>
        <dbReference type="EMBL" id="KAI4353709.1"/>
    </source>
</evidence>
<accession>A0ACB9Q0B0</accession>